<evidence type="ECO:0000313" key="8">
    <source>
        <dbReference type="Proteomes" id="UP000272729"/>
    </source>
</evidence>
<dbReference type="Gene3D" id="3.20.20.70">
    <property type="entry name" value="Aldolase class I"/>
    <property type="match status" value="1"/>
</dbReference>
<evidence type="ECO:0000256" key="2">
    <source>
        <dbReference type="ARBA" id="ARBA00022630"/>
    </source>
</evidence>
<comment type="caution">
    <text evidence="7">The sequence shown here is derived from an EMBL/GenBank/DDBJ whole genome shotgun (WGS) entry which is preliminary data.</text>
</comment>
<dbReference type="PANTHER" id="PTHR43303:SF4">
    <property type="entry name" value="NADPH DEHYDROGENASE C23G7.10C-RELATED"/>
    <property type="match status" value="1"/>
</dbReference>
<proteinExistence type="predicted"/>
<keyword evidence="2" id="KW-0285">Flavoprotein</keyword>
<name>A0A495XC49_9PSEU</name>
<evidence type="ECO:0000256" key="1">
    <source>
        <dbReference type="ARBA" id="ARBA00001917"/>
    </source>
</evidence>
<keyword evidence="8" id="KW-1185">Reference proteome</keyword>
<evidence type="ECO:0000256" key="5">
    <source>
        <dbReference type="ARBA" id="ARBA00023002"/>
    </source>
</evidence>
<dbReference type="Proteomes" id="UP000272729">
    <property type="component" value="Unassembled WGS sequence"/>
</dbReference>
<dbReference type="SUPFAM" id="SSF51395">
    <property type="entry name" value="FMN-linked oxidoreductases"/>
    <property type="match status" value="1"/>
</dbReference>
<dbReference type="InterPro" id="IPR013785">
    <property type="entry name" value="Aldolase_TIM"/>
</dbReference>
<dbReference type="GO" id="GO:0010181">
    <property type="term" value="F:FMN binding"/>
    <property type="evidence" value="ECO:0007669"/>
    <property type="project" value="InterPro"/>
</dbReference>
<evidence type="ECO:0000313" key="7">
    <source>
        <dbReference type="EMBL" id="RKT71830.1"/>
    </source>
</evidence>
<accession>A0A495XC49</accession>
<evidence type="ECO:0000259" key="6">
    <source>
        <dbReference type="Pfam" id="PF00724"/>
    </source>
</evidence>
<dbReference type="GO" id="GO:0003959">
    <property type="term" value="F:NADPH dehydrogenase activity"/>
    <property type="evidence" value="ECO:0007669"/>
    <property type="project" value="InterPro"/>
</dbReference>
<evidence type="ECO:0000256" key="3">
    <source>
        <dbReference type="ARBA" id="ARBA00022643"/>
    </source>
</evidence>
<organism evidence="7 8">
    <name type="scientific">Saccharothrix variisporea</name>
    <dbReference type="NCBI Taxonomy" id="543527"/>
    <lineage>
        <taxon>Bacteria</taxon>
        <taxon>Bacillati</taxon>
        <taxon>Actinomycetota</taxon>
        <taxon>Actinomycetes</taxon>
        <taxon>Pseudonocardiales</taxon>
        <taxon>Pseudonocardiaceae</taxon>
        <taxon>Saccharothrix</taxon>
    </lineage>
</organism>
<dbReference type="InterPro" id="IPR001155">
    <property type="entry name" value="OxRdtase_FMN_N"/>
</dbReference>
<feature type="domain" description="NADH:flavin oxidoreductase/NADH oxidase N-terminal" evidence="6">
    <location>
        <begin position="4"/>
        <end position="84"/>
    </location>
</feature>
<dbReference type="AlphaFoldDB" id="A0A495XC49"/>
<keyword evidence="3" id="KW-0288">FMN</keyword>
<dbReference type="InterPro" id="IPR044152">
    <property type="entry name" value="YqjM-like"/>
</dbReference>
<dbReference type="EMBL" id="RBXR01000001">
    <property type="protein sequence ID" value="RKT71830.1"/>
    <property type="molecule type" value="Genomic_DNA"/>
</dbReference>
<keyword evidence="5" id="KW-0560">Oxidoreductase</keyword>
<reference evidence="7 8" key="1">
    <citation type="submission" date="2018-10" db="EMBL/GenBank/DDBJ databases">
        <title>Sequencing the genomes of 1000 actinobacteria strains.</title>
        <authorList>
            <person name="Klenk H.-P."/>
        </authorList>
    </citation>
    <scope>NUCLEOTIDE SEQUENCE [LARGE SCALE GENOMIC DNA]</scope>
    <source>
        <strain evidence="7 8">DSM 43911</strain>
    </source>
</reference>
<comment type="cofactor">
    <cofactor evidence="1">
        <name>FMN</name>
        <dbReference type="ChEBI" id="CHEBI:58210"/>
    </cofactor>
</comment>
<keyword evidence="4" id="KW-0521">NADP</keyword>
<protein>
    <submittedName>
        <fullName evidence="7">NADH:flavin oxidoreductase/NADH oxidase family protein</fullName>
    </submittedName>
</protein>
<gene>
    <name evidence="7" type="ORF">DFJ66_5125</name>
</gene>
<evidence type="ECO:0000256" key="4">
    <source>
        <dbReference type="ARBA" id="ARBA00022857"/>
    </source>
</evidence>
<dbReference type="RefSeq" id="WP_211351316.1">
    <property type="nucleotide sequence ID" value="NZ_JBIUBA010000001.1"/>
</dbReference>
<dbReference type="GO" id="GO:0050661">
    <property type="term" value="F:NADP binding"/>
    <property type="evidence" value="ECO:0007669"/>
    <property type="project" value="InterPro"/>
</dbReference>
<dbReference type="PANTHER" id="PTHR43303">
    <property type="entry name" value="NADPH DEHYDROGENASE C23G7.10C-RELATED"/>
    <property type="match status" value="1"/>
</dbReference>
<sequence length="88" mass="9252">MSALFSPMTLRSVTLPDRIAVSPVRQYSARGGLPDERHLVHLGSRAVGGAGLVLSEATAVSPVGWISPADTGSWSEAHVGAWRRKAST</sequence>
<dbReference type="Pfam" id="PF00724">
    <property type="entry name" value="Oxidored_FMN"/>
    <property type="match status" value="1"/>
</dbReference>